<sequence length="431" mass="48494">MSDKIKKILEDQEKLSRLLQPTAIRIVEETYATINKAADAVRTISDQYMEGMENKAAALISSSALDPSRTLFSQTIPDYRLPELMAAEAARLSIVSEAVRSSLSVYSPFIEMTRSAEALQGLNDSFLTNFRLADQTEAFRLATTAMSNFSYQVVSQGALDTIELCDRMAAMKCPWIDVSRSTASIRAFTDFQTMGIFANSAGPYEEAASKFFRERFGDWRDTDLTALEDDEDLSGNCEQRSAAYAGRGVDLTLTNFTEEALDESLDLAGLPRTHLLKGRALALVSSESIDFNTAIFRALLTFELEVRAFLSLVLGREFGPNWINTQVPPAILEQWHNKKDRAFKNGEPKCSLVEYADFSDYIAIIVKKQNWNAVFSKVFVRQQDIQETMARLSPVRIQTMHARMLTLEDDMLLRVETGRFYSATQRFIAKL</sequence>
<evidence type="ECO:0000313" key="2">
    <source>
        <dbReference type="Proteomes" id="UP000280292"/>
    </source>
</evidence>
<comment type="caution">
    <text evidence="1">The sequence shown here is derived from an EMBL/GenBank/DDBJ whole genome shotgun (WGS) entry which is preliminary data.</text>
</comment>
<proteinExistence type="predicted"/>
<evidence type="ECO:0000313" key="1">
    <source>
        <dbReference type="EMBL" id="RML47284.1"/>
    </source>
</evidence>
<dbReference type="EMBL" id="RBNR01000027">
    <property type="protein sequence ID" value="RML47284.1"/>
    <property type="molecule type" value="Genomic_DNA"/>
</dbReference>
<dbReference type="RefSeq" id="WP_259469020.1">
    <property type="nucleotide sequence ID" value="NZ_RBNR01000027.1"/>
</dbReference>
<name>A0A3M2W6W8_PSESI</name>
<dbReference type="AlphaFoldDB" id="A0A3M2W6W8"/>
<reference evidence="1 2" key="1">
    <citation type="submission" date="2018-08" db="EMBL/GenBank/DDBJ databases">
        <title>Recombination of ecologically and evolutionarily significant loci maintains genetic cohesion in the Pseudomonas syringae species complex.</title>
        <authorList>
            <person name="Dillon M."/>
            <person name="Thakur S."/>
            <person name="Almeida R.N.D."/>
            <person name="Weir B.S."/>
            <person name="Guttman D.S."/>
        </authorList>
    </citation>
    <scope>NUCLEOTIDE SEQUENCE [LARGE SCALE GENOMIC DNA]</scope>
    <source>
        <strain evidence="1 2">ICMP 3883</strain>
    </source>
</reference>
<protein>
    <submittedName>
        <fullName evidence="1">Uncharacterized protein</fullName>
    </submittedName>
</protein>
<organism evidence="1 2">
    <name type="scientific">Pseudomonas syringae pv. ribicola</name>
    <dbReference type="NCBI Taxonomy" id="55398"/>
    <lineage>
        <taxon>Bacteria</taxon>
        <taxon>Pseudomonadati</taxon>
        <taxon>Pseudomonadota</taxon>
        <taxon>Gammaproteobacteria</taxon>
        <taxon>Pseudomonadales</taxon>
        <taxon>Pseudomonadaceae</taxon>
        <taxon>Pseudomonas</taxon>
    </lineage>
</organism>
<accession>A0A3M2W6W8</accession>
<dbReference type="Proteomes" id="UP000280292">
    <property type="component" value="Unassembled WGS sequence"/>
</dbReference>
<gene>
    <name evidence="1" type="ORF">ALQ95_02240</name>
</gene>